<dbReference type="Pfam" id="PF13469">
    <property type="entry name" value="Sulfotransfer_3"/>
    <property type="match status" value="1"/>
</dbReference>
<dbReference type="InterPro" id="IPR027417">
    <property type="entry name" value="P-loop_NTPase"/>
</dbReference>
<keyword evidence="2" id="KW-0802">TPR repeat</keyword>
<evidence type="ECO:0000256" key="2">
    <source>
        <dbReference type="PROSITE-ProRule" id="PRU00339"/>
    </source>
</evidence>
<dbReference type="Pfam" id="PF14559">
    <property type="entry name" value="TPR_19"/>
    <property type="match status" value="1"/>
</dbReference>
<dbReference type="STRING" id="578942.SAMN05216289_102171"/>
<feature type="repeat" description="TPR" evidence="2">
    <location>
        <begin position="123"/>
        <end position="156"/>
    </location>
</feature>
<dbReference type="PANTHER" id="PTHR12788">
    <property type="entry name" value="PROTEIN-TYROSINE SULFOTRANSFERASE 2"/>
    <property type="match status" value="1"/>
</dbReference>
<accession>A0A1I4VJX2</accession>
<keyword evidence="4" id="KW-1185">Reference proteome</keyword>
<reference evidence="3 4" key="1">
    <citation type="submission" date="2016-10" db="EMBL/GenBank/DDBJ databases">
        <authorList>
            <person name="de Groot N.N."/>
        </authorList>
    </citation>
    <scope>NUCLEOTIDE SEQUENCE [LARGE SCALE GENOMIC DNA]</scope>
    <source>
        <strain evidence="3 4">CGMCC 1.7659</strain>
    </source>
</reference>
<dbReference type="Gene3D" id="3.40.50.300">
    <property type="entry name" value="P-loop containing nucleotide triphosphate hydrolases"/>
    <property type="match status" value="1"/>
</dbReference>
<dbReference type="SMART" id="SM00028">
    <property type="entry name" value="TPR"/>
    <property type="match status" value="2"/>
</dbReference>
<sequence>MISKRTGRKAQPGRLHGLTGAARRSLERIDPLLHLHRWAEAEQLLAASLALAPGHPAVLERLGRLHLGQGRNEDAMDDLGGALRSCPDDPELLDLLAAAQAGAGQVLAAANTLQRACTIRPEPARWLSLGATFDACGEHEAALDAAERALALDPNLTRAGFLKARSLQALGRIAETAQAYRSLLAKGQAREDAWFGLLDIKTVELAPGEFEALATFASDPGLSSEARMKVDFAFGQACERLGRYSEAFAAFDRANAAARERWRWNATEHHAQVEALARTSRSLAAGPDGDARGSEVIFVVGLPRSGSTLVEQILSAHSLVEGASELPDLGLVLNAESRRRGTELANWAPRASPADWQRLGGEYLERTARWRSQRPISTDKALDNWKYVGVIRAMLPGSRIIDCRRDPLETCWSCYKQMFAPGLMRFSYAFADLAACWKDYAWLTDFWQREHPGHVRVQALEAILADAPVQVRQLLDFCGLPFEAGCLSPEDARRAVRTASSAQVRQPMRRQTGVAGNYGNLLDALRQALT</sequence>
<dbReference type="AlphaFoldDB" id="A0A1I4VJX2"/>
<dbReference type="InterPro" id="IPR019734">
    <property type="entry name" value="TPR_rpt"/>
</dbReference>
<dbReference type="OrthoDB" id="9766687at2"/>
<dbReference type="SUPFAM" id="SSF48452">
    <property type="entry name" value="TPR-like"/>
    <property type="match status" value="1"/>
</dbReference>
<dbReference type="Gene3D" id="1.25.40.10">
    <property type="entry name" value="Tetratricopeptide repeat domain"/>
    <property type="match status" value="2"/>
</dbReference>
<dbReference type="PANTHER" id="PTHR12788:SF10">
    <property type="entry name" value="PROTEIN-TYROSINE SULFOTRANSFERASE"/>
    <property type="match status" value="1"/>
</dbReference>
<gene>
    <name evidence="3" type="ORF">SAMN05216289_102171</name>
</gene>
<dbReference type="EMBL" id="FOVF01000002">
    <property type="protein sequence ID" value="SFN01477.1"/>
    <property type="molecule type" value="Genomic_DNA"/>
</dbReference>
<keyword evidence="1 3" id="KW-0808">Transferase</keyword>
<organism evidence="3 4">
    <name type="scientific">Dokdonella immobilis</name>
    <dbReference type="NCBI Taxonomy" id="578942"/>
    <lineage>
        <taxon>Bacteria</taxon>
        <taxon>Pseudomonadati</taxon>
        <taxon>Pseudomonadota</taxon>
        <taxon>Gammaproteobacteria</taxon>
        <taxon>Lysobacterales</taxon>
        <taxon>Rhodanobacteraceae</taxon>
        <taxon>Dokdonella</taxon>
    </lineage>
</organism>
<dbReference type="GO" id="GO:0008476">
    <property type="term" value="F:protein-tyrosine sulfotransferase activity"/>
    <property type="evidence" value="ECO:0007669"/>
    <property type="project" value="InterPro"/>
</dbReference>
<dbReference type="PROSITE" id="PS50005">
    <property type="entry name" value="TPR"/>
    <property type="match status" value="1"/>
</dbReference>
<dbReference type="InterPro" id="IPR011990">
    <property type="entry name" value="TPR-like_helical_dom_sf"/>
</dbReference>
<evidence type="ECO:0000256" key="1">
    <source>
        <dbReference type="ARBA" id="ARBA00022679"/>
    </source>
</evidence>
<evidence type="ECO:0000313" key="3">
    <source>
        <dbReference type="EMBL" id="SFN01477.1"/>
    </source>
</evidence>
<name>A0A1I4VJX2_9GAMM</name>
<dbReference type="Proteomes" id="UP000198575">
    <property type="component" value="Unassembled WGS sequence"/>
</dbReference>
<proteinExistence type="predicted"/>
<evidence type="ECO:0000313" key="4">
    <source>
        <dbReference type="Proteomes" id="UP000198575"/>
    </source>
</evidence>
<dbReference type="InterPro" id="IPR026634">
    <property type="entry name" value="TPST-like"/>
</dbReference>
<protein>
    <submittedName>
        <fullName evidence="3">Sulfotransferase family protein</fullName>
    </submittedName>
</protein>
<dbReference type="SUPFAM" id="SSF52540">
    <property type="entry name" value="P-loop containing nucleoside triphosphate hydrolases"/>
    <property type="match status" value="1"/>
</dbReference>